<organism evidence="15 16">
    <name type="scientific">Geotrichum candidum</name>
    <name type="common">Oospora lactis</name>
    <name type="synonym">Dipodascus geotrichum</name>
    <dbReference type="NCBI Taxonomy" id="1173061"/>
    <lineage>
        <taxon>Eukaryota</taxon>
        <taxon>Fungi</taxon>
        <taxon>Dikarya</taxon>
        <taxon>Ascomycota</taxon>
        <taxon>Saccharomycotina</taxon>
        <taxon>Dipodascomycetes</taxon>
        <taxon>Dipodascales</taxon>
        <taxon>Dipodascaceae</taxon>
        <taxon>Geotrichum</taxon>
    </lineage>
</organism>
<keyword evidence="6" id="KW-0597">Phosphoprotein</keyword>
<dbReference type="GO" id="GO:0005737">
    <property type="term" value="C:cytoplasm"/>
    <property type="evidence" value="ECO:0007669"/>
    <property type="project" value="UniProtKB-SubCell"/>
</dbReference>
<dbReference type="PANTHER" id="PTHR45745:SF1">
    <property type="entry name" value="PHOSPHOGLUCOMUTASE 2B-RELATED"/>
    <property type="match status" value="1"/>
</dbReference>
<keyword evidence="7 11" id="KW-0479">Metal-binding</keyword>
<dbReference type="InterPro" id="IPR016066">
    <property type="entry name" value="A-D-PHexomutase_CS"/>
</dbReference>
<dbReference type="SUPFAM" id="SSF55957">
    <property type="entry name" value="Phosphoglucomutase, C-terminal domain"/>
    <property type="match status" value="1"/>
</dbReference>
<proteinExistence type="inferred from homology"/>
<reference evidence="15" key="1">
    <citation type="submission" date="2014-03" db="EMBL/GenBank/DDBJ databases">
        <authorList>
            <person name="Casaregola S."/>
        </authorList>
    </citation>
    <scope>NUCLEOTIDE SEQUENCE [LARGE SCALE GENOMIC DNA]</scope>
    <source>
        <strain evidence="15">CLIB 918</strain>
    </source>
</reference>
<evidence type="ECO:0000256" key="3">
    <source>
        <dbReference type="ARBA" id="ARBA00010231"/>
    </source>
</evidence>
<evidence type="ECO:0000256" key="10">
    <source>
        <dbReference type="ARBA" id="ARBA00023277"/>
    </source>
</evidence>
<evidence type="ECO:0000256" key="8">
    <source>
        <dbReference type="ARBA" id="ARBA00022842"/>
    </source>
</evidence>
<evidence type="ECO:0000256" key="6">
    <source>
        <dbReference type="ARBA" id="ARBA00022553"/>
    </source>
</evidence>
<keyword evidence="16" id="KW-1185">Reference proteome</keyword>
<accession>A0A0J9XF14</accession>
<evidence type="ECO:0000256" key="11">
    <source>
        <dbReference type="RuleBase" id="RU004326"/>
    </source>
</evidence>
<comment type="subcellular location">
    <subcellularLocation>
        <location evidence="2">Cytoplasm</location>
    </subcellularLocation>
</comment>
<dbReference type="GO" id="GO:0008973">
    <property type="term" value="F:phosphopentomutase activity"/>
    <property type="evidence" value="ECO:0007669"/>
    <property type="project" value="TreeGrafter"/>
</dbReference>
<dbReference type="InterPro" id="IPR005845">
    <property type="entry name" value="A-D-PHexomutase_a/b/a-II"/>
</dbReference>
<dbReference type="Gene3D" id="3.40.120.10">
    <property type="entry name" value="Alpha-D-Glucose-1,6-Bisphosphate, subunit A, domain 3"/>
    <property type="match status" value="3"/>
</dbReference>
<dbReference type="GO" id="GO:0000287">
    <property type="term" value="F:magnesium ion binding"/>
    <property type="evidence" value="ECO:0007669"/>
    <property type="project" value="InterPro"/>
</dbReference>
<dbReference type="OrthoDB" id="8300170at2759"/>
<comment type="cofactor">
    <cofactor evidence="1">
        <name>Mg(2+)</name>
        <dbReference type="ChEBI" id="CHEBI:18420"/>
    </cofactor>
</comment>
<keyword evidence="4" id="KW-0963">Cytoplasm</keyword>
<dbReference type="STRING" id="1173061.A0A0J9XF14"/>
<dbReference type="Proteomes" id="UP000242525">
    <property type="component" value="Unassembled WGS sequence"/>
</dbReference>
<dbReference type="PROSITE" id="PS00710">
    <property type="entry name" value="PGM_PMM"/>
    <property type="match status" value="1"/>
</dbReference>
<sequence>MTATLDSLVESWLELDFNETTRAEIIQLRDSNDTAELERRLRKRIEFGTAGLRAKMQAGFSSMNDLTVLQASQGLAKYVAKTVANAEARRIVIGHDHRYNSKRFAELTALAFSHAGFKVYLYGRLVHTPLVPFGVDELGAACGVMITASHNPAQDNGYKVYWGNGCQIIPPHDFGIAAEILANLVPWTSDTSLIKTEADIVDDLETKYFAKIASKIGSTISAAENSGVKFVYTAMHGVGLAPFLKTVDLLGLRDSVVIVEEQAHPDPDFPTVSFPNPEEKGALDLAKSTADKHGITIVLANDPDADRFAVAVKNTKTNAWVQITGNQLGALFAENAVNNYEAAGGDFSKLALLNSTVSSQLIASMANVRGFHYEDTLTGFKWIGNRAIDLEKEGFNVPFAFEEAIGYMFPIVHDKDGISAATVFLRWAATTKNFAPLDELEKIYQKYGYFEESNSYYISRDSAVTNEIFESIRAYNGATDYPRTIGRFTVTYWRDLTKGYDSSTADHVPTLPVSASSQMITAKIQGSSESEVVRFTARGSGTEPKLKVYIEARGNSAEGASKLAQEVWDLLAQEWFHRLI</sequence>
<dbReference type="CDD" id="cd05799">
    <property type="entry name" value="PGM2"/>
    <property type="match status" value="1"/>
</dbReference>
<keyword evidence="5" id="KW-0313">Glucose metabolism</keyword>
<dbReference type="AlphaFoldDB" id="A0A0J9XF14"/>
<name>A0A0J9XF14_GEOCN</name>
<dbReference type="GO" id="GO:0005634">
    <property type="term" value="C:nucleus"/>
    <property type="evidence" value="ECO:0007669"/>
    <property type="project" value="TreeGrafter"/>
</dbReference>
<dbReference type="SUPFAM" id="SSF53738">
    <property type="entry name" value="Phosphoglucomutase, first 3 domains"/>
    <property type="match status" value="3"/>
</dbReference>
<evidence type="ECO:0000313" key="16">
    <source>
        <dbReference type="Proteomes" id="UP000242525"/>
    </source>
</evidence>
<dbReference type="FunFam" id="3.40.120.10:FF:000035">
    <property type="entry name" value="Pgm3p"/>
    <property type="match status" value="1"/>
</dbReference>
<feature type="domain" description="Alpha-D-phosphohexomutase alpha/beta/alpha" evidence="14">
    <location>
        <begin position="325"/>
        <end position="447"/>
    </location>
</feature>
<evidence type="ECO:0000256" key="7">
    <source>
        <dbReference type="ARBA" id="ARBA00022723"/>
    </source>
</evidence>
<dbReference type="GO" id="GO:0006006">
    <property type="term" value="P:glucose metabolic process"/>
    <property type="evidence" value="ECO:0007669"/>
    <property type="project" value="UniProtKB-KW"/>
</dbReference>
<dbReference type="Gene3D" id="3.30.310.50">
    <property type="entry name" value="Alpha-D-phosphohexomutase, C-terminal domain"/>
    <property type="match status" value="1"/>
</dbReference>
<dbReference type="EMBL" id="CCBN010000013">
    <property type="protein sequence ID" value="CDO55967.1"/>
    <property type="molecule type" value="Genomic_DNA"/>
</dbReference>
<protein>
    <submittedName>
        <fullName evidence="15">Similar to Saccharomyces cerevisiae YMR278W PGM3 Phosphoglucomutase</fullName>
    </submittedName>
</protein>
<dbReference type="PANTHER" id="PTHR45745">
    <property type="entry name" value="PHOSPHOMANNOMUTASE 45A"/>
    <property type="match status" value="1"/>
</dbReference>
<dbReference type="InterPro" id="IPR036900">
    <property type="entry name" value="A-D-PHexomutase_C_sf"/>
</dbReference>
<dbReference type="InterPro" id="IPR016055">
    <property type="entry name" value="A-D-PHexomutase_a/b/a-I/II/III"/>
</dbReference>
<keyword evidence="10" id="KW-0119">Carbohydrate metabolism</keyword>
<evidence type="ECO:0000313" key="15">
    <source>
        <dbReference type="EMBL" id="CDO55967.1"/>
    </source>
</evidence>
<keyword evidence="9" id="KW-0413">Isomerase</keyword>
<gene>
    <name evidence="15" type="ORF">BN980_GECA13s00956g</name>
</gene>
<dbReference type="InterPro" id="IPR005846">
    <property type="entry name" value="A-D-PHexomutase_a/b/a-III"/>
</dbReference>
<evidence type="ECO:0000256" key="2">
    <source>
        <dbReference type="ARBA" id="ARBA00004496"/>
    </source>
</evidence>
<dbReference type="Pfam" id="PF02879">
    <property type="entry name" value="PGM_PMM_II"/>
    <property type="match status" value="1"/>
</dbReference>
<evidence type="ECO:0000256" key="4">
    <source>
        <dbReference type="ARBA" id="ARBA00022490"/>
    </source>
</evidence>
<dbReference type="Pfam" id="PF02878">
    <property type="entry name" value="PGM_PMM_I"/>
    <property type="match status" value="1"/>
</dbReference>
<dbReference type="Pfam" id="PF02880">
    <property type="entry name" value="PGM_PMM_III"/>
    <property type="match status" value="1"/>
</dbReference>
<dbReference type="GO" id="GO:0006166">
    <property type="term" value="P:purine ribonucleoside salvage"/>
    <property type="evidence" value="ECO:0007669"/>
    <property type="project" value="TreeGrafter"/>
</dbReference>
<dbReference type="InterPro" id="IPR005844">
    <property type="entry name" value="A-D-PHexomutase_a/b/a-I"/>
</dbReference>
<keyword evidence="8 11" id="KW-0460">Magnesium</keyword>
<evidence type="ECO:0000256" key="5">
    <source>
        <dbReference type="ARBA" id="ARBA00022526"/>
    </source>
</evidence>
<feature type="domain" description="Alpha-D-phosphohexomutase alpha/beta/alpha" evidence="13">
    <location>
        <begin position="207"/>
        <end position="313"/>
    </location>
</feature>
<comment type="caution">
    <text evidence="15">The sequence shown here is derived from an EMBL/GenBank/DDBJ whole genome shotgun (WGS) entry which is preliminary data.</text>
</comment>
<evidence type="ECO:0000259" key="12">
    <source>
        <dbReference type="Pfam" id="PF02878"/>
    </source>
</evidence>
<comment type="similarity">
    <text evidence="3 11">Belongs to the phosphohexose mutase family.</text>
</comment>
<evidence type="ECO:0000256" key="1">
    <source>
        <dbReference type="ARBA" id="ARBA00001946"/>
    </source>
</evidence>
<evidence type="ECO:0000256" key="9">
    <source>
        <dbReference type="ARBA" id="ARBA00023235"/>
    </source>
</evidence>
<evidence type="ECO:0000259" key="14">
    <source>
        <dbReference type="Pfam" id="PF02880"/>
    </source>
</evidence>
<evidence type="ECO:0000259" key="13">
    <source>
        <dbReference type="Pfam" id="PF02879"/>
    </source>
</evidence>
<feature type="domain" description="Alpha-D-phosphohexomutase alpha/beta/alpha" evidence="12">
    <location>
        <begin position="45"/>
        <end position="181"/>
    </location>
</feature>